<evidence type="ECO:0000313" key="2">
    <source>
        <dbReference type="EMBL" id="MBB4759790.1"/>
    </source>
</evidence>
<organism evidence="2 3">
    <name type="scientific">Actinoplanes digitatis</name>
    <dbReference type="NCBI Taxonomy" id="1868"/>
    <lineage>
        <taxon>Bacteria</taxon>
        <taxon>Bacillati</taxon>
        <taxon>Actinomycetota</taxon>
        <taxon>Actinomycetes</taxon>
        <taxon>Micromonosporales</taxon>
        <taxon>Micromonosporaceae</taxon>
        <taxon>Actinoplanes</taxon>
    </lineage>
</organism>
<proteinExistence type="predicted"/>
<sequence>MAHYPLNHHLRQPYRWLTAASGLYLTLYGVIGIVVTWGDPFFNRGSDWVLGLRTNPAAAWLSTVVGLIVLVAALLGGNVHHRVNLVMGWGILALAMVLMTMIQTDANVLNVSMVNIVVLTVLGLFILVGGLYGKVGTAEDSRREHEAALRRD</sequence>
<dbReference type="RefSeq" id="WP_184988958.1">
    <property type="nucleotide sequence ID" value="NZ_BOMK01000029.1"/>
</dbReference>
<protein>
    <recommendedName>
        <fullName evidence="4">DUF4383 domain-containing protein</fullName>
    </recommendedName>
</protein>
<accession>A0A7W7HS41</accession>
<feature type="transmembrane region" description="Helical" evidence="1">
    <location>
        <begin position="16"/>
        <end position="37"/>
    </location>
</feature>
<feature type="transmembrane region" description="Helical" evidence="1">
    <location>
        <begin position="108"/>
        <end position="133"/>
    </location>
</feature>
<keyword evidence="3" id="KW-1185">Reference proteome</keyword>
<evidence type="ECO:0008006" key="4">
    <source>
        <dbReference type="Google" id="ProtNLM"/>
    </source>
</evidence>
<reference evidence="2 3" key="1">
    <citation type="submission" date="2020-08" db="EMBL/GenBank/DDBJ databases">
        <title>Sequencing the genomes of 1000 actinobacteria strains.</title>
        <authorList>
            <person name="Klenk H.-P."/>
        </authorList>
    </citation>
    <scope>NUCLEOTIDE SEQUENCE [LARGE SCALE GENOMIC DNA]</scope>
    <source>
        <strain evidence="2 3">DSM 43149</strain>
    </source>
</reference>
<feature type="transmembrane region" description="Helical" evidence="1">
    <location>
        <begin position="57"/>
        <end position="76"/>
    </location>
</feature>
<name>A0A7W7HS41_9ACTN</name>
<feature type="transmembrane region" description="Helical" evidence="1">
    <location>
        <begin position="83"/>
        <end position="102"/>
    </location>
</feature>
<dbReference type="AlphaFoldDB" id="A0A7W7HS41"/>
<keyword evidence="1" id="KW-0472">Membrane</keyword>
<dbReference type="EMBL" id="JACHNH010000001">
    <property type="protein sequence ID" value="MBB4759790.1"/>
    <property type="molecule type" value="Genomic_DNA"/>
</dbReference>
<comment type="caution">
    <text evidence="2">The sequence shown here is derived from an EMBL/GenBank/DDBJ whole genome shotgun (WGS) entry which is preliminary data.</text>
</comment>
<keyword evidence="1" id="KW-1133">Transmembrane helix</keyword>
<dbReference type="Proteomes" id="UP000578112">
    <property type="component" value="Unassembled WGS sequence"/>
</dbReference>
<evidence type="ECO:0000313" key="3">
    <source>
        <dbReference type="Proteomes" id="UP000578112"/>
    </source>
</evidence>
<keyword evidence="1" id="KW-0812">Transmembrane</keyword>
<gene>
    <name evidence="2" type="ORF">BJ971_000346</name>
</gene>
<evidence type="ECO:0000256" key="1">
    <source>
        <dbReference type="SAM" id="Phobius"/>
    </source>
</evidence>